<accession>A0ABZ0U3T4</accession>
<dbReference type="SUPFAM" id="SSF56059">
    <property type="entry name" value="Glutathione synthetase ATP-binding domain-like"/>
    <property type="match status" value="1"/>
</dbReference>
<evidence type="ECO:0000313" key="2">
    <source>
        <dbReference type="Proteomes" id="UP001325248"/>
    </source>
</evidence>
<reference evidence="1" key="1">
    <citation type="submission" date="2023-10" db="EMBL/GenBank/DDBJ databases">
        <title>Genome sequence of Blautia coccoides DSM 935.</title>
        <authorList>
            <person name="Boeer T."/>
            <person name="Bengelsdorf F.R."/>
            <person name="Daniel R."/>
            <person name="Poehlein A."/>
        </authorList>
    </citation>
    <scope>NUCLEOTIDE SEQUENCE [LARGE SCALE GENOMIC DNA]</scope>
    <source>
        <strain evidence="1">DSM 935</strain>
    </source>
</reference>
<organism evidence="1 2">
    <name type="scientific">Blautia producta</name>
    <dbReference type="NCBI Taxonomy" id="33035"/>
    <lineage>
        <taxon>Bacteria</taxon>
        <taxon>Bacillati</taxon>
        <taxon>Bacillota</taxon>
        <taxon>Clostridia</taxon>
        <taxon>Lachnospirales</taxon>
        <taxon>Lachnospiraceae</taxon>
        <taxon>Blautia</taxon>
    </lineage>
</organism>
<dbReference type="PANTHER" id="PTHR21621">
    <property type="entry name" value="RIBOSOMAL PROTEIN S6 MODIFICATION PROTEIN"/>
    <property type="match status" value="1"/>
</dbReference>
<dbReference type="PANTHER" id="PTHR21621:SF0">
    <property type="entry name" value="BETA-CITRYLGLUTAMATE SYNTHASE B-RELATED"/>
    <property type="match status" value="1"/>
</dbReference>
<keyword evidence="2" id="KW-1185">Reference proteome</keyword>
<evidence type="ECO:0008006" key="3">
    <source>
        <dbReference type="Google" id="ProtNLM"/>
    </source>
</evidence>
<evidence type="ECO:0000313" key="1">
    <source>
        <dbReference type="EMBL" id="WPX71874.1"/>
    </source>
</evidence>
<gene>
    <name evidence="1" type="ORF">BLCOC_01980</name>
</gene>
<proteinExistence type="predicted"/>
<sequence length="319" mass="37305">MNKIDYLIVSSTIDFSTDMVCYRLLEDNEKFYRLNRDEFLKHKIVVDLQNEVMIISIDGEEYEAQFEHLKGIFFRAPVFLRTQSKKELSVQEQLERNQWSSFLRNLIVFKNANWINNPVSTYRAENKIFQLCIAKEYGLEVPVTYISNCTDFNLESDKKYIVKSLDTALFYDMENNKEMFTYSNVVSGSELNEYDLTSAPIFIQEFLNPKIDCRVTYVQGKLFPVKILQNGKGLYGDWRMRKEELEYIPFQLPTYVENAIHKLMKKLELNFGGIDLAIVSGEYYFIEVNPTGEWGWLEVKTGTNISKTIKRALAGDKVC</sequence>
<dbReference type="Proteomes" id="UP001325248">
    <property type="component" value="Chromosome"/>
</dbReference>
<dbReference type="EMBL" id="CP136422">
    <property type="protein sequence ID" value="WPX71874.1"/>
    <property type="molecule type" value="Genomic_DNA"/>
</dbReference>
<dbReference type="Gene3D" id="3.30.470.20">
    <property type="entry name" value="ATP-grasp fold, B domain"/>
    <property type="match status" value="1"/>
</dbReference>
<protein>
    <recommendedName>
        <fullName evidence="3">Glutathione synthase/RimK-type ligase-like ATP-grasp enzyme</fullName>
    </recommendedName>
</protein>
<name>A0ABZ0U3T4_9FIRM</name>